<organism evidence="2 3">
    <name type="scientific">Tupaia chinensis</name>
    <name type="common">Chinese tree shrew</name>
    <name type="synonym">Tupaia belangeri chinensis</name>
    <dbReference type="NCBI Taxonomy" id="246437"/>
    <lineage>
        <taxon>Eukaryota</taxon>
        <taxon>Metazoa</taxon>
        <taxon>Chordata</taxon>
        <taxon>Craniata</taxon>
        <taxon>Vertebrata</taxon>
        <taxon>Euteleostomi</taxon>
        <taxon>Mammalia</taxon>
        <taxon>Eutheria</taxon>
        <taxon>Euarchontoglires</taxon>
        <taxon>Scandentia</taxon>
        <taxon>Tupaiidae</taxon>
        <taxon>Tupaia</taxon>
    </lineage>
</organism>
<reference evidence="3" key="1">
    <citation type="submission" date="2012-07" db="EMBL/GenBank/DDBJ databases">
        <title>Genome of the Chinese tree shrew, a rising model animal genetically related to primates.</title>
        <authorList>
            <person name="Zhang G."/>
            <person name="Fan Y."/>
            <person name="Yao Y."/>
            <person name="Huang Z."/>
        </authorList>
    </citation>
    <scope>NUCLEOTIDE SEQUENCE [LARGE SCALE GENOMIC DNA]</scope>
</reference>
<evidence type="ECO:0000256" key="1">
    <source>
        <dbReference type="SAM" id="MobiDB-lite"/>
    </source>
</evidence>
<protein>
    <submittedName>
        <fullName evidence="2">Uncharacterized protein</fullName>
    </submittedName>
</protein>
<reference evidence="3" key="2">
    <citation type="journal article" date="2013" name="Nat. Commun.">
        <title>Genome of the Chinese tree shrew.</title>
        <authorList>
            <person name="Fan Y."/>
            <person name="Huang Z.Y."/>
            <person name="Cao C.C."/>
            <person name="Chen C.S."/>
            <person name="Chen Y.X."/>
            <person name="Fan D.D."/>
            <person name="He J."/>
            <person name="Hou H.L."/>
            <person name="Hu L."/>
            <person name="Hu X.T."/>
            <person name="Jiang X.T."/>
            <person name="Lai R."/>
            <person name="Lang Y.S."/>
            <person name="Liang B."/>
            <person name="Liao S.G."/>
            <person name="Mu D."/>
            <person name="Ma Y.Y."/>
            <person name="Niu Y.Y."/>
            <person name="Sun X.Q."/>
            <person name="Xia J.Q."/>
            <person name="Xiao J."/>
            <person name="Xiong Z.Q."/>
            <person name="Xu L."/>
            <person name="Yang L."/>
            <person name="Zhang Y."/>
            <person name="Zhao W."/>
            <person name="Zhao X.D."/>
            <person name="Zheng Y.T."/>
            <person name="Zhou J.M."/>
            <person name="Zhu Y.B."/>
            <person name="Zhang G.J."/>
            <person name="Wang J."/>
            <person name="Yao Y.G."/>
        </authorList>
    </citation>
    <scope>NUCLEOTIDE SEQUENCE [LARGE SCALE GENOMIC DNA]</scope>
</reference>
<gene>
    <name evidence="2" type="ORF">TREES_T100002754</name>
</gene>
<feature type="compositionally biased region" description="Basic and acidic residues" evidence="1">
    <location>
        <begin position="74"/>
        <end position="85"/>
    </location>
</feature>
<name>L9L2J9_TUPCH</name>
<dbReference type="InParanoid" id="L9L2J9"/>
<sequence length="109" mass="11606">MFGSSRLVIAKRKSARVLARWRGAAHLPRGRAGSPACRRQAQLLSMAPSGGGSGGGRCEAVPNAIAHLTVDLPCTDRKPKNDKLQPHQNSSPDMVSLTLNQMPLIVLKA</sequence>
<dbReference type="EMBL" id="KB320605">
    <property type="protein sequence ID" value="ELW67607.1"/>
    <property type="molecule type" value="Genomic_DNA"/>
</dbReference>
<feature type="region of interest" description="Disordered" evidence="1">
    <location>
        <begin position="73"/>
        <end position="96"/>
    </location>
</feature>
<proteinExistence type="predicted"/>
<keyword evidence="3" id="KW-1185">Reference proteome</keyword>
<evidence type="ECO:0000313" key="2">
    <source>
        <dbReference type="EMBL" id="ELW67607.1"/>
    </source>
</evidence>
<evidence type="ECO:0000313" key="3">
    <source>
        <dbReference type="Proteomes" id="UP000011518"/>
    </source>
</evidence>
<accession>L9L2J9</accession>
<feature type="compositionally biased region" description="Polar residues" evidence="1">
    <location>
        <begin position="86"/>
        <end position="96"/>
    </location>
</feature>
<dbReference type="AlphaFoldDB" id="L9L2J9"/>
<dbReference type="Proteomes" id="UP000011518">
    <property type="component" value="Unassembled WGS sequence"/>
</dbReference>